<dbReference type="OrthoDB" id="4154127at2759"/>
<organism evidence="2 3">
    <name type="scientific">Cladophialophora bantiana (strain ATCC 10958 / CBS 173.52 / CDC B-1940 / NIH 8579)</name>
    <name type="common">Xylohypha bantiana</name>
    <dbReference type="NCBI Taxonomy" id="1442370"/>
    <lineage>
        <taxon>Eukaryota</taxon>
        <taxon>Fungi</taxon>
        <taxon>Dikarya</taxon>
        <taxon>Ascomycota</taxon>
        <taxon>Pezizomycotina</taxon>
        <taxon>Eurotiomycetes</taxon>
        <taxon>Chaetothyriomycetidae</taxon>
        <taxon>Chaetothyriales</taxon>
        <taxon>Herpotrichiellaceae</taxon>
        <taxon>Cladophialophora</taxon>
    </lineage>
</organism>
<evidence type="ECO:0000313" key="3">
    <source>
        <dbReference type="Proteomes" id="UP000053789"/>
    </source>
</evidence>
<feature type="compositionally biased region" description="Polar residues" evidence="1">
    <location>
        <begin position="85"/>
        <end position="94"/>
    </location>
</feature>
<dbReference type="GeneID" id="27694351"/>
<evidence type="ECO:0000256" key="1">
    <source>
        <dbReference type="SAM" id="MobiDB-lite"/>
    </source>
</evidence>
<dbReference type="HOGENOM" id="CLU_192384_0_0_1"/>
<keyword evidence="3" id="KW-1185">Reference proteome</keyword>
<protein>
    <submittedName>
        <fullName evidence="2">Uncharacterized protein</fullName>
    </submittedName>
</protein>
<accession>A0A0D2IM36</accession>
<reference evidence="2" key="1">
    <citation type="submission" date="2015-01" db="EMBL/GenBank/DDBJ databases">
        <title>The Genome Sequence of Cladophialophora bantiana CBS 173.52.</title>
        <authorList>
            <consortium name="The Broad Institute Genomics Platform"/>
            <person name="Cuomo C."/>
            <person name="de Hoog S."/>
            <person name="Gorbushina A."/>
            <person name="Stielow B."/>
            <person name="Teixiera M."/>
            <person name="Abouelleil A."/>
            <person name="Chapman S.B."/>
            <person name="Priest M."/>
            <person name="Young S.K."/>
            <person name="Wortman J."/>
            <person name="Nusbaum C."/>
            <person name="Birren B."/>
        </authorList>
    </citation>
    <scope>NUCLEOTIDE SEQUENCE [LARGE SCALE GENOMIC DNA]</scope>
    <source>
        <strain evidence="2">CBS 173.52</strain>
    </source>
</reference>
<dbReference type="RefSeq" id="XP_016624508.1">
    <property type="nucleotide sequence ID" value="XM_016759180.1"/>
</dbReference>
<feature type="region of interest" description="Disordered" evidence="1">
    <location>
        <begin position="66"/>
        <end position="94"/>
    </location>
</feature>
<evidence type="ECO:0000313" key="2">
    <source>
        <dbReference type="EMBL" id="KIW97839.1"/>
    </source>
</evidence>
<dbReference type="AlphaFoldDB" id="A0A0D2IM36"/>
<gene>
    <name evidence="2" type="ORF">Z519_01423</name>
</gene>
<dbReference type="EMBL" id="KN846981">
    <property type="protein sequence ID" value="KIW97839.1"/>
    <property type="molecule type" value="Genomic_DNA"/>
</dbReference>
<proteinExistence type="predicted"/>
<name>A0A0D2IM36_CLAB1</name>
<dbReference type="VEuPathDB" id="FungiDB:Z519_01423"/>
<sequence length="94" mass="10629">MDKFRSGRKWLKGKLRGRLQRTPKERKIVIGHPTDFRRENITLGTDVDGNTILVEKAREDAQAMYIASKTLPPGNTAGEKDNSHSNRTAQPRAE</sequence>
<dbReference type="Proteomes" id="UP000053789">
    <property type="component" value="Unassembled WGS sequence"/>
</dbReference>